<gene>
    <name evidence="2" type="ORF">METZ01_LOCUS366052</name>
</gene>
<proteinExistence type="inferred from homology"/>
<protein>
    <recommendedName>
        <fullName evidence="3">Nucleoid-associated protein</fullName>
    </recommendedName>
</protein>
<dbReference type="HAMAP" id="MF_00274">
    <property type="entry name" value="DNA_YbaB_EbfC"/>
    <property type="match status" value="1"/>
</dbReference>
<evidence type="ECO:0000313" key="2">
    <source>
        <dbReference type="EMBL" id="SVD13198.1"/>
    </source>
</evidence>
<dbReference type="PANTHER" id="PTHR33449:SF1">
    <property type="entry name" value="NUCLEOID-ASSOCIATED PROTEIN YBAB"/>
    <property type="match status" value="1"/>
</dbReference>
<keyword evidence="1" id="KW-0238">DNA-binding</keyword>
<dbReference type="AlphaFoldDB" id="A0A382SVK4"/>
<dbReference type="SUPFAM" id="SSF82607">
    <property type="entry name" value="YbaB-like"/>
    <property type="match status" value="1"/>
</dbReference>
<dbReference type="InterPro" id="IPR004401">
    <property type="entry name" value="YbaB/EbfC"/>
</dbReference>
<organism evidence="2">
    <name type="scientific">marine metagenome</name>
    <dbReference type="NCBI Taxonomy" id="408172"/>
    <lineage>
        <taxon>unclassified sequences</taxon>
        <taxon>metagenomes</taxon>
        <taxon>ecological metagenomes</taxon>
    </lineage>
</organism>
<evidence type="ECO:0000256" key="1">
    <source>
        <dbReference type="ARBA" id="ARBA00023125"/>
    </source>
</evidence>
<dbReference type="Pfam" id="PF02575">
    <property type="entry name" value="YbaB_DNA_bd"/>
    <property type="match status" value="1"/>
</dbReference>
<dbReference type="GO" id="GO:0005829">
    <property type="term" value="C:cytosol"/>
    <property type="evidence" value="ECO:0007669"/>
    <property type="project" value="TreeGrafter"/>
</dbReference>
<dbReference type="InterPro" id="IPR036894">
    <property type="entry name" value="YbaB-like_sf"/>
</dbReference>
<dbReference type="PIRSF" id="PIRSF004555">
    <property type="entry name" value="UCP004555"/>
    <property type="match status" value="1"/>
</dbReference>
<reference evidence="2" key="1">
    <citation type="submission" date="2018-05" db="EMBL/GenBank/DDBJ databases">
        <authorList>
            <person name="Lanie J.A."/>
            <person name="Ng W.-L."/>
            <person name="Kazmierczak K.M."/>
            <person name="Andrzejewski T.M."/>
            <person name="Davidsen T.M."/>
            <person name="Wayne K.J."/>
            <person name="Tettelin H."/>
            <person name="Glass J.I."/>
            <person name="Rusch D."/>
            <person name="Podicherti R."/>
            <person name="Tsui H.-C.T."/>
            <person name="Winkler M.E."/>
        </authorList>
    </citation>
    <scope>NUCLEOTIDE SEQUENCE</scope>
</reference>
<name>A0A382SVK4_9ZZZZ</name>
<sequence length="108" mass="11634">MFDKSWAGLFKQASQMQSKLAEIQEGLAEKTIEVSTGGGMVKVVANGLNEIISIKIDDELINMKDREVLEDLITGAVNEASKKVKELAQGEMTKVTGGVKIPGLFPPT</sequence>
<evidence type="ECO:0008006" key="3">
    <source>
        <dbReference type="Google" id="ProtNLM"/>
    </source>
</evidence>
<dbReference type="EMBL" id="UINC01131469">
    <property type="protein sequence ID" value="SVD13198.1"/>
    <property type="molecule type" value="Genomic_DNA"/>
</dbReference>
<dbReference type="NCBIfam" id="TIGR00103">
    <property type="entry name" value="DNA_YbaB_EbfC"/>
    <property type="match status" value="1"/>
</dbReference>
<dbReference type="PANTHER" id="PTHR33449">
    <property type="entry name" value="NUCLEOID-ASSOCIATED PROTEIN YBAB"/>
    <property type="match status" value="1"/>
</dbReference>
<accession>A0A382SVK4</accession>
<dbReference type="GO" id="GO:0003677">
    <property type="term" value="F:DNA binding"/>
    <property type="evidence" value="ECO:0007669"/>
    <property type="project" value="UniProtKB-KW"/>
</dbReference>
<dbReference type="Gene3D" id="3.30.1310.10">
    <property type="entry name" value="Nucleoid-associated protein YbaB-like domain"/>
    <property type="match status" value="1"/>
</dbReference>